<dbReference type="AlphaFoldDB" id="B4J9D7"/>
<keyword evidence="3" id="KW-1185">Reference proteome</keyword>
<dbReference type="Pfam" id="PF12248">
    <property type="entry name" value="Methyltransf_FA"/>
    <property type="match status" value="1"/>
</dbReference>
<dbReference type="STRING" id="7222.B4J9D7"/>
<gene>
    <name evidence="2" type="primary">Dgri\GH20464</name>
    <name evidence="2" type="ORF">Dgri_GH20464</name>
</gene>
<name>B4J9D7_DROGR</name>
<dbReference type="SMART" id="SM00696">
    <property type="entry name" value="DM9"/>
    <property type="match status" value="2"/>
</dbReference>
<dbReference type="InterPro" id="IPR022041">
    <property type="entry name" value="Methyltransf_FA"/>
</dbReference>
<dbReference type="EMBL" id="CH916367">
    <property type="protein sequence ID" value="EDW01418.1"/>
    <property type="molecule type" value="Genomic_DNA"/>
</dbReference>
<dbReference type="InParanoid" id="B4J9D7"/>
<dbReference type="OrthoDB" id="2142040at2759"/>
<dbReference type="InterPro" id="IPR006616">
    <property type="entry name" value="DM9_repeat"/>
</dbReference>
<dbReference type="PANTHER" id="PTHR31649">
    <property type="entry name" value="AGAP009604-PA"/>
    <property type="match status" value="1"/>
</dbReference>
<dbReference type="PANTHER" id="PTHR31649:SF1">
    <property type="entry name" value="FARNESOIC ACID O-METHYL TRANSFERASE DOMAIN-CONTAINING PROTEIN"/>
    <property type="match status" value="1"/>
</dbReference>
<evidence type="ECO:0000313" key="2">
    <source>
        <dbReference type="EMBL" id="EDW01418.1"/>
    </source>
</evidence>
<reference evidence="2 3" key="1">
    <citation type="journal article" date="2007" name="Nature">
        <title>Evolution of genes and genomes on the Drosophila phylogeny.</title>
        <authorList>
            <consortium name="Drosophila 12 Genomes Consortium"/>
            <person name="Clark A.G."/>
            <person name="Eisen M.B."/>
            <person name="Smith D.R."/>
            <person name="Bergman C.M."/>
            <person name="Oliver B."/>
            <person name="Markow T.A."/>
            <person name="Kaufman T.C."/>
            <person name="Kellis M."/>
            <person name="Gelbart W."/>
            <person name="Iyer V.N."/>
            <person name="Pollard D.A."/>
            <person name="Sackton T.B."/>
            <person name="Larracuente A.M."/>
            <person name="Singh N.D."/>
            <person name="Abad J.P."/>
            <person name="Abt D.N."/>
            <person name="Adryan B."/>
            <person name="Aguade M."/>
            <person name="Akashi H."/>
            <person name="Anderson W.W."/>
            <person name="Aquadro C.F."/>
            <person name="Ardell D.H."/>
            <person name="Arguello R."/>
            <person name="Artieri C.G."/>
            <person name="Barbash D.A."/>
            <person name="Barker D."/>
            <person name="Barsanti P."/>
            <person name="Batterham P."/>
            <person name="Batzoglou S."/>
            <person name="Begun D."/>
            <person name="Bhutkar A."/>
            <person name="Blanco E."/>
            <person name="Bosak S.A."/>
            <person name="Bradley R.K."/>
            <person name="Brand A.D."/>
            <person name="Brent M.R."/>
            <person name="Brooks A.N."/>
            <person name="Brown R.H."/>
            <person name="Butlin R.K."/>
            <person name="Caggese C."/>
            <person name="Calvi B.R."/>
            <person name="Bernardo de Carvalho A."/>
            <person name="Caspi A."/>
            <person name="Castrezana S."/>
            <person name="Celniker S.E."/>
            <person name="Chang J.L."/>
            <person name="Chapple C."/>
            <person name="Chatterji S."/>
            <person name="Chinwalla A."/>
            <person name="Civetta A."/>
            <person name="Clifton S.W."/>
            <person name="Comeron J.M."/>
            <person name="Costello J.C."/>
            <person name="Coyne J.A."/>
            <person name="Daub J."/>
            <person name="David R.G."/>
            <person name="Delcher A.L."/>
            <person name="Delehaunty K."/>
            <person name="Do C.B."/>
            <person name="Ebling H."/>
            <person name="Edwards K."/>
            <person name="Eickbush T."/>
            <person name="Evans J.D."/>
            <person name="Filipski A."/>
            <person name="Findeiss S."/>
            <person name="Freyhult E."/>
            <person name="Fulton L."/>
            <person name="Fulton R."/>
            <person name="Garcia A.C."/>
            <person name="Gardiner A."/>
            <person name="Garfield D.A."/>
            <person name="Garvin B.E."/>
            <person name="Gibson G."/>
            <person name="Gilbert D."/>
            <person name="Gnerre S."/>
            <person name="Godfrey J."/>
            <person name="Good R."/>
            <person name="Gotea V."/>
            <person name="Gravely B."/>
            <person name="Greenberg A.J."/>
            <person name="Griffiths-Jones S."/>
            <person name="Gross S."/>
            <person name="Guigo R."/>
            <person name="Gustafson E.A."/>
            <person name="Haerty W."/>
            <person name="Hahn M.W."/>
            <person name="Halligan D.L."/>
            <person name="Halpern A.L."/>
            <person name="Halter G.M."/>
            <person name="Han M.V."/>
            <person name="Heger A."/>
            <person name="Hillier L."/>
            <person name="Hinrichs A.S."/>
            <person name="Holmes I."/>
            <person name="Hoskins R.A."/>
            <person name="Hubisz M.J."/>
            <person name="Hultmark D."/>
            <person name="Huntley M.A."/>
            <person name="Jaffe D.B."/>
            <person name="Jagadeeshan S."/>
            <person name="Jeck W.R."/>
            <person name="Johnson J."/>
            <person name="Jones C.D."/>
            <person name="Jordan W.C."/>
            <person name="Karpen G.H."/>
            <person name="Kataoka E."/>
            <person name="Keightley P.D."/>
            <person name="Kheradpour P."/>
            <person name="Kirkness E.F."/>
            <person name="Koerich L.B."/>
            <person name="Kristiansen K."/>
            <person name="Kudrna D."/>
            <person name="Kulathinal R.J."/>
            <person name="Kumar S."/>
            <person name="Kwok R."/>
            <person name="Lander E."/>
            <person name="Langley C.H."/>
            <person name="Lapoint R."/>
            <person name="Lazzaro B.P."/>
            <person name="Lee S.J."/>
            <person name="Levesque L."/>
            <person name="Li R."/>
            <person name="Lin C.F."/>
            <person name="Lin M.F."/>
            <person name="Lindblad-Toh K."/>
            <person name="Llopart A."/>
            <person name="Long M."/>
            <person name="Low L."/>
            <person name="Lozovsky E."/>
            <person name="Lu J."/>
            <person name="Luo M."/>
            <person name="Machado C.A."/>
            <person name="Makalowski W."/>
            <person name="Marzo M."/>
            <person name="Matsuda M."/>
            <person name="Matzkin L."/>
            <person name="McAllister B."/>
            <person name="McBride C.S."/>
            <person name="McKernan B."/>
            <person name="McKernan K."/>
            <person name="Mendez-Lago M."/>
            <person name="Minx P."/>
            <person name="Mollenhauer M.U."/>
            <person name="Montooth K."/>
            <person name="Mount S.M."/>
            <person name="Mu X."/>
            <person name="Myers E."/>
            <person name="Negre B."/>
            <person name="Newfeld S."/>
            <person name="Nielsen R."/>
            <person name="Noor M.A."/>
            <person name="O'Grady P."/>
            <person name="Pachter L."/>
            <person name="Papaceit M."/>
            <person name="Parisi M.J."/>
            <person name="Parisi M."/>
            <person name="Parts L."/>
            <person name="Pedersen J.S."/>
            <person name="Pesole G."/>
            <person name="Phillippy A.M."/>
            <person name="Ponting C.P."/>
            <person name="Pop M."/>
            <person name="Porcelli D."/>
            <person name="Powell J.R."/>
            <person name="Prohaska S."/>
            <person name="Pruitt K."/>
            <person name="Puig M."/>
            <person name="Quesneville H."/>
            <person name="Ram K.R."/>
            <person name="Rand D."/>
            <person name="Rasmussen M.D."/>
            <person name="Reed L.K."/>
            <person name="Reenan R."/>
            <person name="Reily A."/>
            <person name="Remington K.A."/>
            <person name="Rieger T.T."/>
            <person name="Ritchie M.G."/>
            <person name="Robin C."/>
            <person name="Rogers Y.H."/>
            <person name="Rohde C."/>
            <person name="Rozas J."/>
            <person name="Rubenfield M.J."/>
            <person name="Ruiz A."/>
            <person name="Russo S."/>
            <person name="Salzberg S.L."/>
            <person name="Sanchez-Gracia A."/>
            <person name="Saranga D.J."/>
            <person name="Sato H."/>
            <person name="Schaeffer S.W."/>
            <person name="Schatz M.C."/>
            <person name="Schlenke T."/>
            <person name="Schwartz R."/>
            <person name="Segarra C."/>
            <person name="Singh R.S."/>
            <person name="Sirot L."/>
            <person name="Sirota M."/>
            <person name="Sisneros N.B."/>
            <person name="Smith C.D."/>
            <person name="Smith T.F."/>
            <person name="Spieth J."/>
            <person name="Stage D.E."/>
            <person name="Stark A."/>
            <person name="Stephan W."/>
            <person name="Strausberg R.L."/>
            <person name="Strempel S."/>
            <person name="Sturgill D."/>
            <person name="Sutton G."/>
            <person name="Sutton G.G."/>
            <person name="Tao W."/>
            <person name="Teichmann S."/>
            <person name="Tobari Y.N."/>
            <person name="Tomimura Y."/>
            <person name="Tsolas J.M."/>
            <person name="Valente V.L."/>
            <person name="Venter E."/>
            <person name="Venter J.C."/>
            <person name="Vicario S."/>
            <person name="Vieira F.G."/>
            <person name="Vilella A.J."/>
            <person name="Villasante A."/>
            <person name="Walenz B."/>
            <person name="Wang J."/>
            <person name="Wasserman M."/>
            <person name="Watts T."/>
            <person name="Wilson D."/>
            <person name="Wilson R.K."/>
            <person name="Wing R.A."/>
            <person name="Wolfner M.F."/>
            <person name="Wong A."/>
            <person name="Wong G.K."/>
            <person name="Wu C.I."/>
            <person name="Wu G."/>
            <person name="Yamamoto D."/>
            <person name="Yang H.P."/>
            <person name="Yang S.P."/>
            <person name="Yorke J.A."/>
            <person name="Yoshida K."/>
            <person name="Zdobnov E."/>
            <person name="Zhang P."/>
            <person name="Zhang Y."/>
            <person name="Zimin A.V."/>
            <person name="Baldwin J."/>
            <person name="Abdouelleil A."/>
            <person name="Abdulkadir J."/>
            <person name="Abebe A."/>
            <person name="Abera B."/>
            <person name="Abreu J."/>
            <person name="Acer S.C."/>
            <person name="Aftuck L."/>
            <person name="Alexander A."/>
            <person name="An P."/>
            <person name="Anderson E."/>
            <person name="Anderson S."/>
            <person name="Arachi H."/>
            <person name="Azer M."/>
            <person name="Bachantsang P."/>
            <person name="Barry A."/>
            <person name="Bayul T."/>
            <person name="Berlin A."/>
            <person name="Bessette D."/>
            <person name="Bloom T."/>
            <person name="Blye J."/>
            <person name="Boguslavskiy L."/>
            <person name="Bonnet C."/>
            <person name="Boukhgalter B."/>
            <person name="Bourzgui I."/>
            <person name="Brown A."/>
            <person name="Cahill P."/>
            <person name="Channer S."/>
            <person name="Cheshatsang Y."/>
            <person name="Chuda L."/>
            <person name="Citroen M."/>
            <person name="Collymore A."/>
            <person name="Cooke P."/>
            <person name="Costello M."/>
            <person name="D'Aco K."/>
            <person name="Daza R."/>
            <person name="De Haan G."/>
            <person name="DeGray S."/>
            <person name="DeMaso C."/>
            <person name="Dhargay N."/>
            <person name="Dooley K."/>
            <person name="Dooley E."/>
            <person name="Doricent M."/>
            <person name="Dorje P."/>
            <person name="Dorjee K."/>
            <person name="Dupes A."/>
            <person name="Elong R."/>
            <person name="Falk J."/>
            <person name="Farina A."/>
            <person name="Faro S."/>
            <person name="Ferguson D."/>
            <person name="Fisher S."/>
            <person name="Foley C.D."/>
            <person name="Franke A."/>
            <person name="Friedrich D."/>
            <person name="Gadbois L."/>
            <person name="Gearin G."/>
            <person name="Gearin C.R."/>
            <person name="Giannoukos G."/>
            <person name="Goode T."/>
            <person name="Graham J."/>
            <person name="Grandbois E."/>
            <person name="Grewal S."/>
            <person name="Gyaltsen K."/>
            <person name="Hafez N."/>
            <person name="Hagos B."/>
            <person name="Hall J."/>
            <person name="Henson C."/>
            <person name="Hollinger A."/>
            <person name="Honan T."/>
            <person name="Huard M.D."/>
            <person name="Hughes L."/>
            <person name="Hurhula B."/>
            <person name="Husby M.E."/>
            <person name="Kamat A."/>
            <person name="Kanga B."/>
            <person name="Kashin S."/>
            <person name="Khazanovich D."/>
            <person name="Kisner P."/>
            <person name="Lance K."/>
            <person name="Lara M."/>
            <person name="Lee W."/>
            <person name="Lennon N."/>
            <person name="Letendre F."/>
            <person name="LeVine R."/>
            <person name="Lipovsky A."/>
            <person name="Liu X."/>
            <person name="Liu J."/>
            <person name="Liu S."/>
            <person name="Lokyitsang T."/>
            <person name="Lokyitsang Y."/>
            <person name="Lubonja R."/>
            <person name="Lui A."/>
            <person name="MacDonald P."/>
            <person name="Magnisalis V."/>
            <person name="Maru K."/>
            <person name="Matthews C."/>
            <person name="McCusker W."/>
            <person name="McDonough S."/>
            <person name="Mehta T."/>
            <person name="Meldrim J."/>
            <person name="Meneus L."/>
            <person name="Mihai O."/>
            <person name="Mihalev A."/>
            <person name="Mihova T."/>
            <person name="Mittelman R."/>
            <person name="Mlenga V."/>
            <person name="Montmayeur A."/>
            <person name="Mulrain L."/>
            <person name="Navidi A."/>
            <person name="Naylor J."/>
            <person name="Negash T."/>
            <person name="Nguyen T."/>
            <person name="Nguyen N."/>
            <person name="Nicol R."/>
            <person name="Norbu C."/>
            <person name="Norbu N."/>
            <person name="Novod N."/>
            <person name="O'Neill B."/>
            <person name="Osman S."/>
            <person name="Markiewicz E."/>
            <person name="Oyono O.L."/>
            <person name="Patti C."/>
            <person name="Phunkhang P."/>
            <person name="Pierre F."/>
            <person name="Priest M."/>
            <person name="Raghuraman S."/>
            <person name="Rege F."/>
            <person name="Reyes R."/>
            <person name="Rise C."/>
            <person name="Rogov P."/>
            <person name="Ross K."/>
            <person name="Ryan E."/>
            <person name="Settipalli S."/>
            <person name="Shea T."/>
            <person name="Sherpa N."/>
            <person name="Shi L."/>
            <person name="Shih D."/>
            <person name="Sparrow T."/>
            <person name="Spaulding J."/>
            <person name="Stalker J."/>
            <person name="Stange-Thomann N."/>
            <person name="Stavropoulos S."/>
            <person name="Stone C."/>
            <person name="Strader C."/>
            <person name="Tesfaye S."/>
            <person name="Thomson T."/>
            <person name="Thoulutsang Y."/>
            <person name="Thoulutsang D."/>
            <person name="Topham K."/>
            <person name="Topping I."/>
            <person name="Tsamla T."/>
            <person name="Vassiliev H."/>
            <person name="Vo A."/>
            <person name="Wangchuk T."/>
            <person name="Wangdi T."/>
            <person name="Weiand M."/>
            <person name="Wilkinson J."/>
            <person name="Wilson A."/>
            <person name="Yadav S."/>
            <person name="Young G."/>
            <person name="Yu Q."/>
            <person name="Zembek L."/>
            <person name="Zhong D."/>
            <person name="Zimmer A."/>
            <person name="Zwirko Z."/>
            <person name="Jaffe D.B."/>
            <person name="Alvarez P."/>
            <person name="Brockman W."/>
            <person name="Butler J."/>
            <person name="Chin C."/>
            <person name="Gnerre S."/>
            <person name="Grabherr M."/>
            <person name="Kleber M."/>
            <person name="Mauceli E."/>
            <person name="MacCallum I."/>
        </authorList>
    </citation>
    <scope>NUCLEOTIDE SEQUENCE [LARGE SCALE GENOMIC DNA]</scope>
    <source>
        <strain evidence="3">Tucson 15287-2541.00</strain>
    </source>
</reference>
<accession>B4J9D7</accession>
<evidence type="ECO:0000313" key="3">
    <source>
        <dbReference type="Proteomes" id="UP000001070"/>
    </source>
</evidence>
<dbReference type="FunCoup" id="B4J9D7">
    <property type="interactions" value="164"/>
</dbReference>
<evidence type="ECO:0000259" key="1">
    <source>
        <dbReference type="Pfam" id="PF12248"/>
    </source>
</evidence>
<organism evidence="3">
    <name type="scientific">Drosophila grimshawi</name>
    <name type="common">Hawaiian fruit fly</name>
    <name type="synonym">Idiomyia grimshawi</name>
    <dbReference type="NCBI Taxonomy" id="7222"/>
    <lineage>
        <taxon>Eukaryota</taxon>
        <taxon>Metazoa</taxon>
        <taxon>Ecdysozoa</taxon>
        <taxon>Arthropoda</taxon>
        <taxon>Hexapoda</taxon>
        <taxon>Insecta</taxon>
        <taxon>Pterygota</taxon>
        <taxon>Neoptera</taxon>
        <taxon>Endopterygota</taxon>
        <taxon>Diptera</taxon>
        <taxon>Brachycera</taxon>
        <taxon>Muscomorpha</taxon>
        <taxon>Ephydroidea</taxon>
        <taxon>Drosophilidae</taxon>
        <taxon>Drosophila</taxon>
        <taxon>Hawaiian Drosophila</taxon>
    </lineage>
</organism>
<feature type="domain" description="Farnesoic acid O-methyl transferase" evidence="1">
    <location>
        <begin position="10"/>
        <end position="138"/>
    </location>
</feature>
<dbReference type="SMR" id="B4J9D7"/>
<dbReference type="Pfam" id="PF11901">
    <property type="entry name" value="DM9"/>
    <property type="match status" value="1"/>
</dbReference>
<dbReference type="Proteomes" id="UP000001070">
    <property type="component" value="Unassembled WGS sequence"/>
</dbReference>
<proteinExistence type="predicted"/>
<dbReference type="HOGENOM" id="CLU_040963_0_0_1"/>
<sequence length="304" mass="32247">MPIEINTPDKLEYQFFPASGGVFTFKVRSAKDAHIALTSAPQGTPPIFEIFLGGWDNSKSVIRKDGQKPDVVEVPTPGILNAGEFRGFWVRWYDNVITVGREGDAAAFLSYDAGFLFPVNFVGICTGWGAAGTWLLDDAPPSAPAMGFSSPTMGFSSPTSCSGPGCWVAAANGEVPPNAMQGGFDSSEQLYIARARHEGDLIPGKLHPSHGVTYIAWGGGEHGHNEYEVLCAGGGHWVPVEAGNIPPTAVPAGETSEGEPLFIGRATHDGTVTVGKVQPSHGCVYIPYGGEELAYKEFEIYVAN</sequence>
<dbReference type="eggNOG" id="ENOG502QVPV">
    <property type="taxonomic scope" value="Eukaryota"/>
</dbReference>
<dbReference type="OMA" id="SPMYEIM"/>
<dbReference type="PhylomeDB" id="B4J9D7"/>
<protein>
    <submittedName>
        <fullName evidence="2">GH20464</fullName>
    </submittedName>
</protein>
<dbReference type="KEGG" id="dgr:6560805"/>